<organism evidence="1">
    <name type="scientific">Phytophthora nicotianae</name>
    <name type="common">Potato buckeye rot agent</name>
    <name type="synonym">Phytophthora parasitica</name>
    <dbReference type="NCBI Taxonomy" id="4792"/>
    <lineage>
        <taxon>Eukaryota</taxon>
        <taxon>Sar</taxon>
        <taxon>Stramenopiles</taxon>
        <taxon>Oomycota</taxon>
        <taxon>Peronosporomycetes</taxon>
        <taxon>Peronosporales</taxon>
        <taxon>Peronosporaceae</taxon>
        <taxon>Phytophthora</taxon>
    </lineage>
</organism>
<gene>
    <name evidence="1" type="ORF">L916_14931</name>
</gene>
<dbReference type="EMBL" id="KI674848">
    <property type="protein sequence ID" value="ETL32506.1"/>
    <property type="molecule type" value="Genomic_DNA"/>
</dbReference>
<accession>W2IEA1</accession>
<name>W2IEA1_PHYNI</name>
<proteinExistence type="predicted"/>
<dbReference type="AlphaFoldDB" id="W2IEA1"/>
<sequence length="76" mass="8606">MRRQHKVHRCNLSASDKSAPSTINWLEETCASKSIYYSFEHAGSVDILLRTPILNCFALTVPPDFASFNFSRRTGN</sequence>
<evidence type="ECO:0000313" key="1">
    <source>
        <dbReference type="EMBL" id="ETL32506.1"/>
    </source>
</evidence>
<protein>
    <submittedName>
        <fullName evidence="1">Uncharacterized protein</fullName>
    </submittedName>
</protein>
<dbReference type="Proteomes" id="UP000053864">
    <property type="component" value="Unassembled WGS sequence"/>
</dbReference>
<reference evidence="1" key="1">
    <citation type="submission" date="2013-11" db="EMBL/GenBank/DDBJ databases">
        <title>The Genome Sequence of Phytophthora parasitica CJ05E6.</title>
        <authorList>
            <consortium name="The Broad Institute Genomics Platform"/>
            <person name="Russ C."/>
            <person name="Tyler B."/>
            <person name="Panabieres F."/>
            <person name="Shan W."/>
            <person name="Tripathy S."/>
            <person name="Grunwald N."/>
            <person name="Machado M."/>
            <person name="Johnson C.S."/>
            <person name="Arredondo F."/>
            <person name="Hong C."/>
            <person name="Coffey M."/>
            <person name="Young S.K."/>
            <person name="Zeng Q."/>
            <person name="Gargeya S."/>
            <person name="Fitzgerald M."/>
            <person name="Abouelleil A."/>
            <person name="Alvarado L."/>
            <person name="Chapman S.B."/>
            <person name="Gainer-Dewar J."/>
            <person name="Goldberg J."/>
            <person name="Griggs A."/>
            <person name="Gujja S."/>
            <person name="Hansen M."/>
            <person name="Howarth C."/>
            <person name="Imamovic A."/>
            <person name="Ireland A."/>
            <person name="Larimer J."/>
            <person name="McCowan C."/>
            <person name="Murphy C."/>
            <person name="Pearson M."/>
            <person name="Poon T.W."/>
            <person name="Priest M."/>
            <person name="Roberts A."/>
            <person name="Saif S."/>
            <person name="Shea T."/>
            <person name="Sykes S."/>
            <person name="Wortman J."/>
            <person name="Nusbaum C."/>
            <person name="Birren B."/>
        </authorList>
    </citation>
    <scope>NUCLEOTIDE SEQUENCE [LARGE SCALE GENOMIC DNA]</scope>
    <source>
        <strain evidence="1">CJ05E6</strain>
    </source>
</reference>